<keyword evidence="1" id="KW-0443">Lipid metabolism</keyword>
<dbReference type="GO" id="GO:0005737">
    <property type="term" value="C:cytoplasm"/>
    <property type="evidence" value="ECO:0007669"/>
    <property type="project" value="TreeGrafter"/>
</dbReference>
<evidence type="ECO:0000256" key="2">
    <source>
        <dbReference type="ARBA" id="ARBA00023264"/>
    </source>
</evidence>
<evidence type="ECO:0000256" key="3">
    <source>
        <dbReference type="ARBA" id="ARBA00038211"/>
    </source>
</evidence>
<dbReference type="SUPFAM" id="SSF56112">
    <property type="entry name" value="Protein kinase-like (PK-like)"/>
    <property type="match status" value="1"/>
</dbReference>
<comment type="similarity">
    <text evidence="3">Belongs to the choline/ethanolamine kinase family.</text>
</comment>
<dbReference type="GO" id="GO:0006646">
    <property type="term" value="P:phosphatidylethanolamine biosynthetic process"/>
    <property type="evidence" value="ECO:0007669"/>
    <property type="project" value="TreeGrafter"/>
</dbReference>
<accession>A0A7R9QPM6</accession>
<evidence type="ECO:0000256" key="1">
    <source>
        <dbReference type="ARBA" id="ARBA00023209"/>
    </source>
</evidence>
<reference evidence="4" key="1">
    <citation type="submission" date="2020-11" db="EMBL/GenBank/DDBJ databases">
        <authorList>
            <person name="Tran Van P."/>
        </authorList>
    </citation>
    <scope>NUCLEOTIDE SEQUENCE</scope>
</reference>
<dbReference type="Pfam" id="PF01633">
    <property type="entry name" value="Choline_kinase"/>
    <property type="match status" value="1"/>
</dbReference>
<dbReference type="InterPro" id="IPR011009">
    <property type="entry name" value="Kinase-like_dom_sf"/>
</dbReference>
<evidence type="ECO:0000313" key="4">
    <source>
        <dbReference type="EMBL" id="CAD7653815.1"/>
    </source>
</evidence>
<dbReference type="PANTHER" id="PTHR22603:SF93">
    <property type="entry name" value="RE24176P"/>
    <property type="match status" value="1"/>
</dbReference>
<organism evidence="4">
    <name type="scientific">Oppiella nova</name>
    <dbReference type="NCBI Taxonomy" id="334625"/>
    <lineage>
        <taxon>Eukaryota</taxon>
        <taxon>Metazoa</taxon>
        <taxon>Ecdysozoa</taxon>
        <taxon>Arthropoda</taxon>
        <taxon>Chelicerata</taxon>
        <taxon>Arachnida</taxon>
        <taxon>Acari</taxon>
        <taxon>Acariformes</taxon>
        <taxon>Sarcoptiformes</taxon>
        <taxon>Oribatida</taxon>
        <taxon>Brachypylina</taxon>
        <taxon>Oppioidea</taxon>
        <taxon>Oppiidae</taxon>
        <taxon>Oppiella</taxon>
    </lineage>
</organism>
<dbReference type="Gene3D" id="3.90.1200.10">
    <property type="match status" value="1"/>
</dbReference>
<name>A0A7R9QPM6_9ACAR</name>
<gene>
    <name evidence="4" type="ORF">ONB1V03_LOCUS10468</name>
</gene>
<dbReference type="AlphaFoldDB" id="A0A7R9QPM6"/>
<proteinExistence type="inferred from homology"/>
<evidence type="ECO:0000313" key="5">
    <source>
        <dbReference type="Proteomes" id="UP000728032"/>
    </source>
</evidence>
<sequence length="264" mass="30806">MDNSVSAEDRLKVHELCKSYLGGKWAECRYFNADDDLNPKAVKLLAQMLAKFHRLDVPIPKDNTKNTMKMLFEEWLGPEDILSFKEGVVYEEIQKQKLQAFKEMDLLAEMAWLRQVVVDLNSPVVFSHNDLNRRNILVVKGDENNNQNLDLYLIDFDWSKYMYRGADLGDYFANWCQQELDFGGNDFPDDQQMLPFIDAYIAEMSLLCDDSYDKRDINSRETLLKESKQKANQRGKPNILCRTELSQQQILRSRMSGKSHENIL</sequence>
<protein>
    <submittedName>
        <fullName evidence="4">Uncharacterized protein</fullName>
    </submittedName>
</protein>
<dbReference type="GO" id="GO:0004305">
    <property type="term" value="F:ethanolamine kinase activity"/>
    <property type="evidence" value="ECO:0007669"/>
    <property type="project" value="TreeGrafter"/>
</dbReference>
<dbReference type="OrthoDB" id="5796092at2759"/>
<dbReference type="Proteomes" id="UP000728032">
    <property type="component" value="Unassembled WGS sequence"/>
</dbReference>
<dbReference type="EMBL" id="OC921959">
    <property type="protein sequence ID" value="CAD7653815.1"/>
    <property type="molecule type" value="Genomic_DNA"/>
</dbReference>
<dbReference type="EMBL" id="CAJPVJ010007134">
    <property type="protein sequence ID" value="CAG2171002.1"/>
    <property type="molecule type" value="Genomic_DNA"/>
</dbReference>
<dbReference type="PANTHER" id="PTHR22603">
    <property type="entry name" value="CHOLINE/ETHANOALAMINE KINASE"/>
    <property type="match status" value="1"/>
</dbReference>
<keyword evidence="5" id="KW-1185">Reference proteome</keyword>
<keyword evidence="1" id="KW-0444">Lipid biosynthesis</keyword>
<keyword evidence="2" id="KW-1208">Phospholipid metabolism</keyword>
<keyword evidence="1" id="KW-0594">Phospholipid biosynthesis</keyword>
<dbReference type="GO" id="GO:0004103">
    <property type="term" value="F:choline kinase activity"/>
    <property type="evidence" value="ECO:0007669"/>
    <property type="project" value="TreeGrafter"/>
</dbReference>